<accession>A0AA45WIB8</accession>
<evidence type="ECO:0000256" key="3">
    <source>
        <dbReference type="ARBA" id="ARBA00023002"/>
    </source>
</evidence>
<keyword evidence="1" id="KW-0285">Flavoprotein</keyword>
<dbReference type="SUPFAM" id="SSF55469">
    <property type="entry name" value="FMN-dependent nitroreductase-like"/>
    <property type="match status" value="1"/>
</dbReference>
<feature type="domain" description="Nitroreductase" evidence="4">
    <location>
        <begin position="17"/>
        <end position="184"/>
    </location>
</feature>
<dbReference type="AlphaFoldDB" id="A0AA45WIB8"/>
<comment type="caution">
    <text evidence="5">The sequence shown here is derived from an EMBL/GenBank/DDBJ whole genome shotgun (WGS) entry which is preliminary data.</text>
</comment>
<dbReference type="InterPro" id="IPR012825">
    <property type="entry name" value="BluB"/>
</dbReference>
<dbReference type="RefSeq" id="WP_102991517.1">
    <property type="nucleotide sequence ID" value="NZ_FXTU01000001.1"/>
</dbReference>
<keyword evidence="3" id="KW-0560">Oxidoreductase</keyword>
<name>A0AA45WIB8_9BACL</name>
<dbReference type="CDD" id="cd02145">
    <property type="entry name" value="BluB"/>
    <property type="match status" value="1"/>
</dbReference>
<sequence length="227" mass="26156">MSDLFTASERDAVHRVIKARRDIRHFSSRPVPEEAMHRILEAAHHAPSVGFMQPWNFIMVTSRDIRRQIKDSFERTNRQQLAQLTEKERKELYRSLKLEGIMEAPVNVAVTCDRRRDAPFVLGRGPMPETDLYSTCLAIQNMWLAARVEGIGIGWVSILDKPFVEKLLQLPEGVELVAYLCVGYPERFGDKPMLEELGWKKRLALGDLVFENAWGQRLSSFQTTEED</sequence>
<evidence type="ECO:0000313" key="5">
    <source>
        <dbReference type="EMBL" id="SMP00323.1"/>
    </source>
</evidence>
<evidence type="ECO:0000256" key="1">
    <source>
        <dbReference type="ARBA" id="ARBA00022630"/>
    </source>
</evidence>
<evidence type="ECO:0000313" key="6">
    <source>
        <dbReference type="Proteomes" id="UP001157946"/>
    </source>
</evidence>
<organism evidence="5 6">
    <name type="scientific">Laceyella tengchongensis</name>
    <dbReference type="NCBI Taxonomy" id="574699"/>
    <lineage>
        <taxon>Bacteria</taxon>
        <taxon>Bacillati</taxon>
        <taxon>Bacillota</taxon>
        <taxon>Bacilli</taxon>
        <taxon>Bacillales</taxon>
        <taxon>Thermoactinomycetaceae</taxon>
        <taxon>Laceyella</taxon>
    </lineage>
</organism>
<reference evidence="5" key="1">
    <citation type="submission" date="2017-05" db="EMBL/GenBank/DDBJ databases">
        <authorList>
            <person name="Varghese N."/>
            <person name="Submissions S."/>
        </authorList>
    </citation>
    <scope>NUCLEOTIDE SEQUENCE</scope>
    <source>
        <strain evidence="5">DSM 45262</strain>
    </source>
</reference>
<gene>
    <name evidence="5" type="ORF">SAMN06265361_10178</name>
</gene>
<dbReference type="InterPro" id="IPR000415">
    <property type="entry name" value="Nitroreductase-like"/>
</dbReference>
<dbReference type="PANTHER" id="PTHR23026:SF90">
    <property type="entry name" value="IODOTYROSINE DEIODINASE 1"/>
    <property type="match status" value="1"/>
</dbReference>
<dbReference type="InterPro" id="IPR029479">
    <property type="entry name" value="Nitroreductase"/>
</dbReference>
<evidence type="ECO:0000259" key="4">
    <source>
        <dbReference type="Pfam" id="PF00881"/>
    </source>
</evidence>
<evidence type="ECO:0000256" key="2">
    <source>
        <dbReference type="ARBA" id="ARBA00022643"/>
    </source>
</evidence>
<dbReference type="NCBIfam" id="TIGR02476">
    <property type="entry name" value="BluB"/>
    <property type="match status" value="1"/>
</dbReference>
<dbReference type="GO" id="GO:0016491">
    <property type="term" value="F:oxidoreductase activity"/>
    <property type="evidence" value="ECO:0007669"/>
    <property type="project" value="UniProtKB-KW"/>
</dbReference>
<keyword evidence="6" id="KW-1185">Reference proteome</keyword>
<dbReference type="Gene3D" id="3.40.109.10">
    <property type="entry name" value="NADH Oxidase"/>
    <property type="match status" value="1"/>
</dbReference>
<dbReference type="InterPro" id="IPR050627">
    <property type="entry name" value="Nitroreductase/BluB"/>
</dbReference>
<dbReference type="Proteomes" id="UP001157946">
    <property type="component" value="Unassembled WGS sequence"/>
</dbReference>
<dbReference type="Pfam" id="PF00881">
    <property type="entry name" value="Nitroreductase"/>
    <property type="match status" value="1"/>
</dbReference>
<keyword evidence="2" id="KW-0288">FMN</keyword>
<protein>
    <submittedName>
        <fullName evidence="5">Cob(II)yrinic acid a,c-diamide reductase</fullName>
    </submittedName>
</protein>
<proteinExistence type="predicted"/>
<dbReference type="PANTHER" id="PTHR23026">
    <property type="entry name" value="NADPH NITROREDUCTASE"/>
    <property type="match status" value="1"/>
</dbReference>
<dbReference type="EMBL" id="FXTU01000001">
    <property type="protein sequence ID" value="SMP00323.1"/>
    <property type="molecule type" value="Genomic_DNA"/>
</dbReference>